<comment type="caution">
    <text evidence="1">The sequence shown here is derived from an EMBL/GenBank/DDBJ whole genome shotgun (WGS) entry which is preliminary data.</text>
</comment>
<accession>A0AA39S3H0</accession>
<keyword evidence="2" id="KW-1185">Reference proteome</keyword>
<name>A0AA39S3H0_ACESA</name>
<organism evidence="1 2">
    <name type="scientific">Acer saccharum</name>
    <name type="common">Sugar maple</name>
    <dbReference type="NCBI Taxonomy" id="4024"/>
    <lineage>
        <taxon>Eukaryota</taxon>
        <taxon>Viridiplantae</taxon>
        <taxon>Streptophyta</taxon>
        <taxon>Embryophyta</taxon>
        <taxon>Tracheophyta</taxon>
        <taxon>Spermatophyta</taxon>
        <taxon>Magnoliopsida</taxon>
        <taxon>eudicotyledons</taxon>
        <taxon>Gunneridae</taxon>
        <taxon>Pentapetalae</taxon>
        <taxon>rosids</taxon>
        <taxon>malvids</taxon>
        <taxon>Sapindales</taxon>
        <taxon>Sapindaceae</taxon>
        <taxon>Hippocastanoideae</taxon>
        <taxon>Acereae</taxon>
        <taxon>Acer</taxon>
    </lineage>
</organism>
<reference evidence="1" key="1">
    <citation type="journal article" date="2022" name="Plant J.">
        <title>Strategies of tolerance reflected in two North American maple genomes.</title>
        <authorList>
            <person name="McEvoy S.L."/>
            <person name="Sezen U.U."/>
            <person name="Trouern-Trend A."/>
            <person name="McMahon S.M."/>
            <person name="Schaberg P.G."/>
            <person name="Yang J."/>
            <person name="Wegrzyn J.L."/>
            <person name="Swenson N.G."/>
        </authorList>
    </citation>
    <scope>NUCLEOTIDE SEQUENCE</scope>
    <source>
        <strain evidence="1">NS2018</strain>
    </source>
</reference>
<proteinExistence type="predicted"/>
<dbReference type="EMBL" id="JAUESC010000384">
    <property type="protein sequence ID" value="KAK0581234.1"/>
    <property type="molecule type" value="Genomic_DNA"/>
</dbReference>
<gene>
    <name evidence="1" type="ORF">LWI29_011615</name>
</gene>
<sequence length="89" mass="8898">MADVLKKGGVVQCNDSCGCPVPCPGVRVRRRVTSITSGALAGNIATVTHVAAARSNLLRLLKQAAGARAGAVAAAVLAARAPPVLPESK</sequence>
<reference evidence="1" key="2">
    <citation type="submission" date="2023-06" db="EMBL/GenBank/DDBJ databases">
        <authorList>
            <person name="Swenson N.G."/>
            <person name="Wegrzyn J.L."/>
            <person name="Mcevoy S.L."/>
        </authorList>
    </citation>
    <scope>NUCLEOTIDE SEQUENCE</scope>
    <source>
        <strain evidence="1">NS2018</strain>
        <tissue evidence="1">Leaf</tissue>
    </source>
</reference>
<dbReference type="AlphaFoldDB" id="A0AA39S3H0"/>
<evidence type="ECO:0000313" key="1">
    <source>
        <dbReference type="EMBL" id="KAK0581234.1"/>
    </source>
</evidence>
<dbReference type="Proteomes" id="UP001168877">
    <property type="component" value="Unassembled WGS sequence"/>
</dbReference>
<evidence type="ECO:0000313" key="2">
    <source>
        <dbReference type="Proteomes" id="UP001168877"/>
    </source>
</evidence>
<protein>
    <submittedName>
        <fullName evidence="1">Uncharacterized protein</fullName>
    </submittedName>
</protein>